<keyword evidence="8" id="KW-0460">Magnesium</keyword>
<dbReference type="InterPro" id="IPR001054">
    <property type="entry name" value="A/G_cyclase"/>
</dbReference>
<feature type="compositionally biased region" description="Pro residues" evidence="13">
    <location>
        <begin position="2722"/>
        <end position="2735"/>
    </location>
</feature>
<feature type="transmembrane region" description="Helical" evidence="14">
    <location>
        <begin position="1187"/>
        <end position="1206"/>
    </location>
</feature>
<keyword evidence="7" id="KW-0067">ATP-binding</keyword>
<dbReference type="SUPFAM" id="SSF55073">
    <property type="entry name" value="Nucleotide cyclase"/>
    <property type="match status" value="2"/>
</dbReference>
<dbReference type="InterPro" id="IPR001757">
    <property type="entry name" value="P_typ_ATPase"/>
</dbReference>
<feature type="compositionally biased region" description="Basic and acidic residues" evidence="13">
    <location>
        <begin position="7"/>
        <end position="17"/>
    </location>
</feature>
<dbReference type="SMART" id="SM00044">
    <property type="entry name" value="CYCc"/>
    <property type="match status" value="2"/>
</dbReference>
<organism evidence="16 17">
    <name type="scientific">Prorocentrum cordatum</name>
    <dbReference type="NCBI Taxonomy" id="2364126"/>
    <lineage>
        <taxon>Eukaryota</taxon>
        <taxon>Sar</taxon>
        <taxon>Alveolata</taxon>
        <taxon>Dinophyceae</taxon>
        <taxon>Prorocentrales</taxon>
        <taxon>Prorocentraceae</taxon>
        <taxon>Prorocentrum</taxon>
    </lineage>
</organism>
<evidence type="ECO:0000256" key="14">
    <source>
        <dbReference type="SAM" id="Phobius"/>
    </source>
</evidence>
<dbReference type="Gene3D" id="3.40.50.1000">
    <property type="entry name" value="HAD superfamily/HAD-like"/>
    <property type="match status" value="1"/>
</dbReference>
<dbReference type="Pfam" id="PF00211">
    <property type="entry name" value="Guanylate_cyc"/>
    <property type="match status" value="2"/>
</dbReference>
<feature type="transmembrane region" description="Helical" evidence="14">
    <location>
        <begin position="1294"/>
        <end position="1314"/>
    </location>
</feature>
<feature type="region of interest" description="Disordered" evidence="13">
    <location>
        <begin position="2083"/>
        <end position="2191"/>
    </location>
</feature>
<feature type="transmembrane region" description="Helical" evidence="14">
    <location>
        <begin position="1096"/>
        <end position="1116"/>
    </location>
</feature>
<protein>
    <recommendedName>
        <fullName evidence="3">P-type phospholipid transporter</fullName>
        <ecNumber evidence="3">7.6.2.1</ecNumber>
    </recommendedName>
</protein>
<comment type="catalytic activity">
    <reaction evidence="12">
        <text>ATP + H2O + phospholipidSide 1 = ADP + phosphate + phospholipidSide 2.</text>
        <dbReference type="EC" id="7.6.2.1"/>
    </reaction>
</comment>
<feature type="transmembrane region" description="Helical" evidence="14">
    <location>
        <begin position="438"/>
        <end position="463"/>
    </location>
</feature>
<feature type="region of interest" description="Disordered" evidence="13">
    <location>
        <begin position="728"/>
        <end position="750"/>
    </location>
</feature>
<feature type="compositionally biased region" description="Basic and acidic residues" evidence="13">
    <location>
        <begin position="640"/>
        <end position="649"/>
    </location>
</feature>
<evidence type="ECO:0000256" key="12">
    <source>
        <dbReference type="ARBA" id="ARBA00034036"/>
    </source>
</evidence>
<feature type="transmembrane region" description="Helical" evidence="14">
    <location>
        <begin position="2272"/>
        <end position="2291"/>
    </location>
</feature>
<feature type="region of interest" description="Disordered" evidence="13">
    <location>
        <begin position="2698"/>
        <end position="2769"/>
    </location>
</feature>
<feature type="transmembrane region" description="Helical" evidence="14">
    <location>
        <begin position="1218"/>
        <end position="1237"/>
    </location>
</feature>
<dbReference type="InterPro" id="IPR032630">
    <property type="entry name" value="P_typ_ATPase_c"/>
</dbReference>
<feature type="transmembrane region" description="Helical" evidence="14">
    <location>
        <begin position="1249"/>
        <end position="1267"/>
    </location>
</feature>
<feature type="transmembrane region" description="Helical" evidence="14">
    <location>
        <begin position="2376"/>
        <end position="2394"/>
    </location>
</feature>
<dbReference type="SFLD" id="SFLDG00002">
    <property type="entry name" value="C1.7:_P-type_atpase_like"/>
    <property type="match status" value="1"/>
</dbReference>
<dbReference type="EMBL" id="CAUYUJ010017547">
    <property type="protein sequence ID" value="CAK0875724.1"/>
    <property type="molecule type" value="Genomic_DNA"/>
</dbReference>
<evidence type="ECO:0000256" key="6">
    <source>
        <dbReference type="ARBA" id="ARBA00022741"/>
    </source>
</evidence>
<accession>A0ABN9VQJ2</accession>
<dbReference type="InterPro" id="IPR032631">
    <property type="entry name" value="P-type_ATPase_N"/>
</dbReference>
<dbReference type="InterPro" id="IPR023299">
    <property type="entry name" value="ATPase_P-typ_cyto_dom_N"/>
</dbReference>
<keyword evidence="4 14" id="KW-0812">Transmembrane</keyword>
<evidence type="ECO:0000259" key="15">
    <source>
        <dbReference type="PROSITE" id="PS50125"/>
    </source>
</evidence>
<comment type="subcellular location">
    <subcellularLocation>
        <location evidence="1">Membrane</location>
        <topology evidence="1">Multi-pass membrane protein</topology>
    </subcellularLocation>
</comment>
<feature type="transmembrane region" description="Helical" evidence="14">
    <location>
        <begin position="2307"/>
        <end position="2325"/>
    </location>
</feature>
<evidence type="ECO:0000256" key="5">
    <source>
        <dbReference type="ARBA" id="ARBA00022723"/>
    </source>
</evidence>
<reference evidence="16" key="1">
    <citation type="submission" date="2023-10" db="EMBL/GenBank/DDBJ databases">
        <authorList>
            <person name="Chen Y."/>
            <person name="Shah S."/>
            <person name="Dougan E. K."/>
            <person name="Thang M."/>
            <person name="Chan C."/>
        </authorList>
    </citation>
    <scope>NUCLEOTIDE SEQUENCE [LARGE SCALE GENOMIC DNA]</scope>
</reference>
<dbReference type="NCBIfam" id="TIGR01652">
    <property type="entry name" value="ATPase-Plipid"/>
    <property type="match status" value="1"/>
</dbReference>
<feature type="transmembrane region" description="Helical" evidence="14">
    <location>
        <begin position="1651"/>
        <end position="1672"/>
    </location>
</feature>
<dbReference type="CDD" id="cd07302">
    <property type="entry name" value="CHD"/>
    <property type="match status" value="2"/>
</dbReference>
<dbReference type="NCBIfam" id="TIGR01494">
    <property type="entry name" value="ATPase_P-type"/>
    <property type="match status" value="1"/>
</dbReference>
<feature type="transmembrane region" description="Helical" evidence="14">
    <location>
        <begin position="1621"/>
        <end position="1639"/>
    </location>
</feature>
<dbReference type="InterPro" id="IPR023298">
    <property type="entry name" value="ATPase_P-typ_TM_dom_sf"/>
</dbReference>
<gene>
    <name evidence="16" type="ORF">PCOR1329_LOCUS60310</name>
</gene>
<evidence type="ECO:0000256" key="4">
    <source>
        <dbReference type="ARBA" id="ARBA00022692"/>
    </source>
</evidence>
<dbReference type="InterPro" id="IPR018303">
    <property type="entry name" value="ATPase_P-typ_P_site"/>
</dbReference>
<dbReference type="InterPro" id="IPR006539">
    <property type="entry name" value="P-type_ATPase_IV"/>
</dbReference>
<dbReference type="InterPro" id="IPR036412">
    <property type="entry name" value="HAD-like_sf"/>
</dbReference>
<proteinExistence type="inferred from homology"/>
<name>A0ABN9VQJ2_9DINO</name>
<evidence type="ECO:0000256" key="2">
    <source>
        <dbReference type="ARBA" id="ARBA00008109"/>
    </source>
</evidence>
<dbReference type="PROSITE" id="PS00154">
    <property type="entry name" value="ATPASE_E1_E2"/>
    <property type="match status" value="1"/>
</dbReference>
<feature type="compositionally biased region" description="Low complexity" evidence="13">
    <location>
        <begin position="2736"/>
        <end position="2755"/>
    </location>
</feature>
<dbReference type="SUPFAM" id="SSF81660">
    <property type="entry name" value="Metal cation-transporting ATPase, ATP-binding domain N"/>
    <property type="match status" value="1"/>
</dbReference>
<feature type="transmembrane region" description="Helical" evidence="14">
    <location>
        <begin position="389"/>
        <end position="411"/>
    </location>
</feature>
<dbReference type="InterPro" id="IPR044492">
    <property type="entry name" value="P_typ_ATPase_HD_dom"/>
</dbReference>
<feature type="domain" description="Guanylate cyclase" evidence="15">
    <location>
        <begin position="1857"/>
        <end position="1994"/>
    </location>
</feature>
<feature type="compositionally biased region" description="Low complexity" evidence="13">
    <location>
        <begin position="577"/>
        <end position="591"/>
    </location>
</feature>
<keyword evidence="10 14" id="KW-1133">Transmembrane helix</keyword>
<feature type="region of interest" description="Disordered" evidence="13">
    <location>
        <begin position="559"/>
        <end position="591"/>
    </location>
</feature>
<dbReference type="SUPFAM" id="SSF81653">
    <property type="entry name" value="Calcium ATPase, transduction domain A"/>
    <property type="match status" value="1"/>
</dbReference>
<feature type="region of interest" description="Disordered" evidence="13">
    <location>
        <begin position="1"/>
        <end position="22"/>
    </location>
</feature>
<feature type="transmembrane region" description="Helical" evidence="14">
    <location>
        <begin position="1741"/>
        <end position="1764"/>
    </location>
</feature>
<dbReference type="SUPFAM" id="SSF81665">
    <property type="entry name" value="Calcium ATPase, transmembrane domain M"/>
    <property type="match status" value="1"/>
</dbReference>
<feature type="region of interest" description="Disordered" evidence="13">
    <location>
        <begin position="622"/>
        <end position="649"/>
    </location>
</feature>
<keyword evidence="6" id="KW-0547">Nucleotide-binding</keyword>
<dbReference type="PROSITE" id="PS50125">
    <property type="entry name" value="GUANYLATE_CYCLASE_2"/>
    <property type="match status" value="2"/>
</dbReference>
<evidence type="ECO:0000256" key="8">
    <source>
        <dbReference type="ARBA" id="ARBA00022842"/>
    </source>
</evidence>
<feature type="transmembrane region" description="Helical" evidence="14">
    <location>
        <begin position="1128"/>
        <end position="1149"/>
    </location>
</feature>
<dbReference type="SFLD" id="SFLDS00003">
    <property type="entry name" value="Haloacid_Dehalogenase"/>
    <property type="match status" value="1"/>
</dbReference>
<feature type="non-terminal residue" evidence="16">
    <location>
        <position position="2769"/>
    </location>
</feature>
<dbReference type="Pfam" id="PF16212">
    <property type="entry name" value="PhoLip_ATPase_C"/>
    <property type="match status" value="1"/>
</dbReference>
<evidence type="ECO:0000256" key="10">
    <source>
        <dbReference type="ARBA" id="ARBA00022989"/>
    </source>
</evidence>
<dbReference type="Pfam" id="PF16209">
    <property type="entry name" value="PhoLip_ATPase_N"/>
    <property type="match status" value="1"/>
</dbReference>
<feature type="transmembrane region" description="Helical" evidence="14">
    <location>
        <begin position="1776"/>
        <end position="1792"/>
    </location>
</feature>
<dbReference type="InterPro" id="IPR029787">
    <property type="entry name" value="Nucleotide_cyclase"/>
</dbReference>
<dbReference type="Gene3D" id="2.70.150.10">
    <property type="entry name" value="Calcium-transporting ATPase, cytoplasmic transduction domain A"/>
    <property type="match status" value="1"/>
</dbReference>
<feature type="transmembrane region" description="Helical" evidence="14">
    <location>
        <begin position="2401"/>
        <end position="2420"/>
    </location>
</feature>
<feature type="compositionally biased region" description="Polar residues" evidence="13">
    <location>
        <begin position="2151"/>
        <end position="2162"/>
    </location>
</feature>
<dbReference type="InterPro" id="IPR008250">
    <property type="entry name" value="ATPase_P-typ_transduc_dom_A_sf"/>
</dbReference>
<evidence type="ECO:0000256" key="11">
    <source>
        <dbReference type="ARBA" id="ARBA00023136"/>
    </source>
</evidence>
<keyword evidence="5" id="KW-0479">Metal-binding</keyword>
<evidence type="ECO:0000313" key="17">
    <source>
        <dbReference type="Proteomes" id="UP001189429"/>
    </source>
</evidence>
<evidence type="ECO:0000256" key="1">
    <source>
        <dbReference type="ARBA" id="ARBA00004141"/>
    </source>
</evidence>
<evidence type="ECO:0000256" key="9">
    <source>
        <dbReference type="ARBA" id="ARBA00022967"/>
    </source>
</evidence>
<evidence type="ECO:0000256" key="3">
    <source>
        <dbReference type="ARBA" id="ARBA00012189"/>
    </source>
</evidence>
<dbReference type="Proteomes" id="UP001189429">
    <property type="component" value="Unassembled WGS sequence"/>
</dbReference>
<evidence type="ECO:0000256" key="13">
    <source>
        <dbReference type="SAM" id="MobiDB-lite"/>
    </source>
</evidence>
<dbReference type="InterPro" id="IPR023214">
    <property type="entry name" value="HAD_sf"/>
</dbReference>
<dbReference type="PRINTS" id="PR00119">
    <property type="entry name" value="CATATPASE"/>
</dbReference>
<keyword evidence="9" id="KW-1278">Translocase</keyword>
<dbReference type="EC" id="7.6.2.1" evidence="3"/>
<evidence type="ECO:0000313" key="16">
    <source>
        <dbReference type="EMBL" id="CAK0875724.1"/>
    </source>
</evidence>
<comment type="caution">
    <text evidence="16">The sequence shown here is derived from an EMBL/GenBank/DDBJ whole genome shotgun (WGS) entry which is preliminary data.</text>
</comment>
<comment type="similarity">
    <text evidence="2">Belongs to the cation transport ATPase (P-type) (TC 3.A.3) family. Type IV subfamily.</text>
</comment>
<dbReference type="Gene3D" id="3.30.70.1230">
    <property type="entry name" value="Nucleotide cyclase"/>
    <property type="match status" value="2"/>
</dbReference>
<evidence type="ECO:0000256" key="7">
    <source>
        <dbReference type="ARBA" id="ARBA00022840"/>
    </source>
</evidence>
<dbReference type="SUPFAM" id="SSF56784">
    <property type="entry name" value="HAD-like"/>
    <property type="match status" value="1"/>
</dbReference>
<keyword evidence="17" id="KW-1185">Reference proteome</keyword>
<dbReference type="PANTHER" id="PTHR24092">
    <property type="entry name" value="PROBABLE PHOSPHOLIPID-TRANSPORTING ATPASE"/>
    <property type="match status" value="1"/>
</dbReference>
<keyword evidence="11 14" id="KW-0472">Membrane</keyword>
<feature type="transmembrane region" description="Helical" evidence="14">
    <location>
        <begin position="2346"/>
        <end position="2364"/>
    </location>
</feature>
<sequence>MTLSKGEGARSEPDPPRRKNNLARVSFTGVGPPMLACPDGDVGVQSQCSDRADGTASTALGMMSTTLGGVNAGLTRYDGVKSFTLGGPNVGNTCSDGAGSSSSRHPRMARGDSKSFERRFNIGAERADKRRSPFPYNSISTTKYAWWNIVPKNLLEQFRRIANIWFLFVSACQLAPLELSPTTPTATLLPLCGVLFLTFLKDAYEDHKRARDDRRVNNQLCSVLDQNSSTRGAYVQTYWKDLTVGQYVRLERDEPIPCDMILLSCSNNADGIAHVDTAQLDGETSLKPKFPLEETMRMTSPKEFCALEGHVAAEPPNQLLQYFNGMLVLRGRPRGVPVEAKNFLLRGSTLRNTKWAFGLTTYTGHETKLVQNLKQTPSKRSHVEVKANSLLLIVFGLLVTAALSSTVAQALSLREGTDSANQRSWVWPESDPLKDNGYLAFVTFMILFNNFIPISLYIATDLVRAFQGVMMERDVHMYHSRTDSFCQVRNSSLNENLGQVEFVLTDKTGTLTENQMRFKAASIGGKVYGYWDEGPVAHVASVPPLGACLPLHPALLQKAREASASTDPPQLREEAKGAGAPLPARGPRGACAAAPAANPIQDLVAEFFLCLATCHEAIPERSRASTASALPARPGSAAADAERSGSADEDLMHEAKQVVFRSSSPDEEALVAAARDFGFFFRKKVARHITVNVKGQDQHFVVLAINEFTSERKRMSVLVRQLSSESASRVSRAQSKDGAGSFGSSELHNNGVRNGKMSVVMTVDRLPSINDDMLDSESENETSYSPILYAKGADSVMLEQSRLSASGMEVAESEDFKKHLLQFTSHGLRTLVICRRQLTTLEADTFLQRMREAKGAFMNREKMMGKIADDMERSFDILGLSAVEDRIQDKVPETIDLMIRAGIKVWMLTGDNVETAVNIALACKLVDNEMRHYKLAMPDVPPDRSSSHLLSELEQIYKGISQQVKLERSPGAFRYCLIMHGKVLYTIMDDPRLRQLFLAVACCSSSVVACRLAPAQKAQLVKLVRSNLEGSPLTLAVGDGGNDVSMIQEAHVGVGILGLEGRQAANASDFTIGRFWFLQRLLFVHGRWNLRRTSIVIGYFFYKNFLLILPMIFFGRETGYSGTTLYDSYLLATFNLVFTSLPIMITGIFDWDVSPRLALNVPSLYQMGIMDHYFNWRMLMGWISRGILHASVLYTCMQGFVGGLNNMPADSNLSAPDLYVMGSWAYGACVIVGNVTIMMQTRSWMDWQLMVIGLSVVVFVPAMLIYSRSGGALMSVESSMVGIEGPLFLQPRNWLAMLLVVAACAAADFAASLVRRAVAPTVADVLGEVDQGHLSGLDRLPAVTSAAAAAERGPAGCAPAAQEWVRRLPPPLPRPLRARPDERLWVRPLRGHWDRGRSPCRCRRRRRASAAVHAEEHATQEAVAGGEGEAVLSASLSLWGQSQESLSDRVRKQACLLVRTVWERQWSEMTVAELAGGISFDKITVSKHLTSAIRQCGGLEPRSTRSAASFPNLANWASESSISHQLVVSSVSTGTHGTNDEAVLPGDVSPLPKISRKNSTSSLYSVSSRLSVSSDLSPRLSSASENEVIKDLMYSVATLRFRARAQEVAFRKFLSVHAVPLFQKFCFLSMVLFLFYNMVTLVLDPDSGSQVFWTRLVILGLSAAVGSSWLLVRLFHQRLYRPDNVAWLTADNAFEPATSVLLMASLMLKHIFDICTGNPGILFHTYTPVFIIAFARMRFTYLVMVISCHLALIVARFWILVGVFQDIPGNDIGMEYFVLMLGIVNLTLYYSYQLEILVRKDFFVLDSIAQSEHQGMEILKGMFPEEVVSHVLLKIRRDTAGEAMAAGQRILGDRIASVLFIDLMDFDALVADLQPEELVLLLDQVWNLFDRLVERNGVTKIETVGKTYMAAALPEDSAQTPLPGQHAQDALSATATAVFMLEETSRRFTGHGKVAQVSVRIGIHTGRVLSGVVGTLKPQFALFGDTVNTASRMQSTGKRNKLHVSGATWEHLKDDTRFSWEPRKTEVKGKGLMDTYLLRRYKLEELKKLRRRISAASVDKAHCNQVATAQKVSGFQASLSRVLAPKDTKTSSTSSPSHDDESVVPELPLSKPLPISERLPSMDQPSSRGLVGGEGEERGTVGVPTLRKNRTWTGITNRASTSRGDDGSPESTNHWRDERSRSSPASSNALHGEPEAAWRGLMPPTPASRLPSDLPVTPRSAILTWPRRLAPSSKASSASLGELLPGMACSAVFGLLCPVWRREAKGAQLVRGSPMMSQFVSFVGFLFWYAVESLFLLTRADAVVGELLLRLGFVVASLVAAVLLWRAGAKCHWGAEQHRSPIARTMLALFGCIVALAVFVGFVFSTAANHVGGRASVWNIFEAFFFVVVLMHLYRLFPQGLGPAILALLISVYIVVESFFCEDMMLECIGYCALILGTHVVATREDPRMLFAQHRQVCEEHERVSELLDSMLPREVLSEMRSNSLSLAYSYEDMTFLFADIVGFTRYCAEHTAEQAVNLVTQLFAVFDDEARRKGVYKVCTIGDAYVVVNEPRRQRAGYGSPAAVDRMPSETWTGLPVFEMGRWMLQAIVRVRGQEDVQHHALDMRIGIHFGKFVGGVIGTKRLRFDIWGDDVLIGNNVESHGKAGKVCVSSPAKEAMERAAQAGVEGLRGLRFAANEDIVLKNGRVVQTFLCDWESHSPPSKESAYPAEEHPAHPAGGEPFPDPRVPAAPPPPAAAADPAPRAEAPGARARPSPLDAPPTPHAGGEAA</sequence>
<feature type="domain" description="Guanylate cyclase" evidence="15">
    <location>
        <begin position="2495"/>
        <end position="2640"/>
    </location>
</feature>
<dbReference type="Gene3D" id="3.40.1110.10">
    <property type="entry name" value="Calcium-transporting ATPase, cytoplasmic domain N"/>
    <property type="match status" value="1"/>
</dbReference>
<dbReference type="SFLD" id="SFLDF00027">
    <property type="entry name" value="p-type_atpase"/>
    <property type="match status" value="1"/>
</dbReference>